<feature type="non-terminal residue" evidence="12">
    <location>
        <position position="1"/>
    </location>
</feature>
<keyword evidence="4" id="KW-0787">Thick filament</keyword>
<feature type="compositionally biased region" description="Basic and acidic residues" evidence="10">
    <location>
        <begin position="116"/>
        <end position="125"/>
    </location>
</feature>
<evidence type="ECO:0000256" key="2">
    <source>
        <dbReference type="ARBA" id="ARBA00008447"/>
    </source>
</evidence>
<keyword evidence="7" id="KW-0518">Myosin</keyword>
<comment type="caution">
    <text evidence="12">The sequence shown here is derived from an EMBL/GenBank/DDBJ whole genome shotgun (WGS) entry which is preliminary data.</text>
</comment>
<accession>A0A8S3B753</accession>
<name>A0A8S3B753_9BILA</name>
<evidence type="ECO:0000256" key="6">
    <source>
        <dbReference type="ARBA" id="ARBA00023054"/>
    </source>
</evidence>
<proteinExistence type="inferred from homology"/>
<reference evidence="12" key="1">
    <citation type="submission" date="2021-02" db="EMBL/GenBank/DDBJ databases">
        <authorList>
            <person name="Nowell W R."/>
        </authorList>
    </citation>
    <scope>NUCLEOTIDE SEQUENCE</scope>
</reference>
<keyword evidence="5" id="KW-0963">Cytoplasm</keyword>
<dbReference type="PANTHER" id="PTHR46349">
    <property type="entry name" value="CINGULIN-LIKE PROTEIN 1-RELATED"/>
    <property type="match status" value="1"/>
</dbReference>
<dbReference type="InterPro" id="IPR002928">
    <property type="entry name" value="Myosin_tail"/>
</dbReference>
<feature type="compositionally biased region" description="Low complexity" evidence="10">
    <location>
        <begin position="126"/>
        <end position="141"/>
    </location>
</feature>
<gene>
    <name evidence="12" type="ORF">GIL414_LOCUS45120</name>
</gene>
<dbReference type="GO" id="GO:0016459">
    <property type="term" value="C:myosin complex"/>
    <property type="evidence" value="ECO:0007669"/>
    <property type="project" value="InterPro"/>
</dbReference>
<evidence type="ECO:0000256" key="8">
    <source>
        <dbReference type="ARBA" id="ARBA00023175"/>
    </source>
</evidence>
<comment type="subcellular location">
    <subcellularLocation>
        <location evidence="1">Cytoplasm</location>
        <location evidence="1">Myofibril</location>
    </subcellularLocation>
</comment>
<dbReference type="Proteomes" id="UP000681720">
    <property type="component" value="Unassembled WGS sequence"/>
</dbReference>
<evidence type="ECO:0000256" key="3">
    <source>
        <dbReference type="ARBA" id="ARBA00018623"/>
    </source>
</evidence>
<evidence type="ECO:0000313" key="12">
    <source>
        <dbReference type="EMBL" id="CAF4750288.1"/>
    </source>
</evidence>
<feature type="region of interest" description="Disordered" evidence="10">
    <location>
        <begin position="112"/>
        <end position="141"/>
    </location>
</feature>
<evidence type="ECO:0000256" key="1">
    <source>
        <dbReference type="ARBA" id="ARBA00004657"/>
    </source>
</evidence>
<evidence type="ECO:0000256" key="9">
    <source>
        <dbReference type="ARBA" id="ARBA00023179"/>
    </source>
</evidence>
<evidence type="ECO:0000256" key="4">
    <source>
        <dbReference type="ARBA" id="ARBA00022433"/>
    </source>
</evidence>
<organism evidence="12 13">
    <name type="scientific">Rotaria magnacalcarata</name>
    <dbReference type="NCBI Taxonomy" id="392030"/>
    <lineage>
        <taxon>Eukaryota</taxon>
        <taxon>Metazoa</taxon>
        <taxon>Spiralia</taxon>
        <taxon>Gnathifera</taxon>
        <taxon>Rotifera</taxon>
        <taxon>Eurotatoria</taxon>
        <taxon>Bdelloidea</taxon>
        <taxon>Philodinida</taxon>
        <taxon>Philodinidae</taxon>
        <taxon>Rotaria</taxon>
    </lineage>
</organism>
<keyword evidence="9" id="KW-0514">Muscle protein</keyword>
<dbReference type="AlphaFoldDB" id="A0A8S3B753"/>
<dbReference type="GO" id="GO:0030016">
    <property type="term" value="C:myofibril"/>
    <property type="evidence" value="ECO:0007669"/>
    <property type="project" value="UniProtKB-SubCell"/>
</dbReference>
<evidence type="ECO:0000313" key="13">
    <source>
        <dbReference type="Proteomes" id="UP000681720"/>
    </source>
</evidence>
<comment type="similarity">
    <text evidence="2">Belongs to the paramyosin family.</text>
</comment>
<evidence type="ECO:0000256" key="5">
    <source>
        <dbReference type="ARBA" id="ARBA00022490"/>
    </source>
</evidence>
<dbReference type="PANTHER" id="PTHR46349:SF6">
    <property type="entry name" value="MYOSIN-6-LIKE"/>
    <property type="match status" value="1"/>
</dbReference>
<evidence type="ECO:0000256" key="10">
    <source>
        <dbReference type="SAM" id="MobiDB-lite"/>
    </source>
</evidence>
<feature type="domain" description="Myosin tail" evidence="11">
    <location>
        <begin position="2"/>
        <end position="103"/>
    </location>
</feature>
<keyword evidence="6" id="KW-0175">Coiled coil</keyword>
<protein>
    <recommendedName>
        <fullName evidence="3">Paramyosin</fullName>
    </recommendedName>
</protein>
<dbReference type="EMBL" id="CAJOBJ010137963">
    <property type="protein sequence ID" value="CAF4750288.1"/>
    <property type="molecule type" value="Genomic_DNA"/>
</dbReference>
<evidence type="ECO:0000259" key="11">
    <source>
        <dbReference type="Pfam" id="PF01576"/>
    </source>
</evidence>
<sequence length="141" mass="16430">IHELEAENEVEQHSHQEALKELRKNDRRLKEIAFQAESDRKHQLHLQDLVEKLQSKIKVYKRQVEETEEIATLNLAKYRKIQLELEESAERTNVAESQLGKFRLKTRSTVSVGRVAESHEHHESTTVRSASALRSSSVRPR</sequence>
<dbReference type="Pfam" id="PF01576">
    <property type="entry name" value="Myosin_tail_1"/>
    <property type="match status" value="1"/>
</dbReference>
<evidence type="ECO:0000256" key="7">
    <source>
        <dbReference type="ARBA" id="ARBA00023123"/>
    </source>
</evidence>
<dbReference type="GO" id="GO:0032982">
    <property type="term" value="C:myosin filament"/>
    <property type="evidence" value="ECO:0007669"/>
    <property type="project" value="UniProtKB-KW"/>
</dbReference>
<keyword evidence="8" id="KW-0505">Motor protein</keyword>